<evidence type="ECO:0000313" key="11">
    <source>
        <dbReference type="Proteomes" id="UP001166291"/>
    </source>
</evidence>
<feature type="signal peptide" evidence="5">
    <location>
        <begin position="1"/>
        <end position="30"/>
    </location>
</feature>
<gene>
    <name evidence="10" type="ORF">KXJ70_02650</name>
</gene>
<feature type="coiled-coil region" evidence="3">
    <location>
        <begin position="104"/>
        <end position="169"/>
    </location>
</feature>
<feature type="domain" description="Multidrug resistance protein MdtA-like alpha-helical hairpin" evidence="6">
    <location>
        <begin position="104"/>
        <end position="173"/>
    </location>
</feature>
<keyword evidence="3" id="KW-0175">Coiled coil</keyword>
<feature type="chain" id="PRO_5047058012" evidence="5">
    <location>
        <begin position="31"/>
        <end position="409"/>
    </location>
</feature>
<accession>A0ABS6VPK3</accession>
<feature type="region of interest" description="Disordered" evidence="4">
    <location>
        <begin position="386"/>
        <end position="409"/>
    </location>
</feature>
<feature type="domain" description="Multidrug resistance protein MdtA-like barrel-sandwich hybrid" evidence="7">
    <location>
        <begin position="64"/>
        <end position="196"/>
    </location>
</feature>
<feature type="domain" description="Multidrug resistance protein MdtA-like beta-barrel" evidence="8">
    <location>
        <begin position="209"/>
        <end position="294"/>
    </location>
</feature>
<feature type="domain" description="Multidrug resistance protein MdtA-like C-terminal permuted SH3" evidence="9">
    <location>
        <begin position="301"/>
        <end position="361"/>
    </location>
</feature>
<evidence type="ECO:0000256" key="3">
    <source>
        <dbReference type="SAM" id="Coils"/>
    </source>
</evidence>
<dbReference type="EMBL" id="JAHWDQ010000001">
    <property type="protein sequence ID" value="MBW2939656.1"/>
    <property type="molecule type" value="Genomic_DNA"/>
</dbReference>
<dbReference type="PROSITE" id="PS51257">
    <property type="entry name" value="PROKAR_LIPOPROTEIN"/>
    <property type="match status" value="1"/>
</dbReference>
<evidence type="ECO:0000256" key="1">
    <source>
        <dbReference type="ARBA" id="ARBA00004519"/>
    </source>
</evidence>
<organism evidence="10 11">
    <name type="scientific">Zhongshania aquimaris</name>
    <dbReference type="NCBI Taxonomy" id="2857107"/>
    <lineage>
        <taxon>Bacteria</taxon>
        <taxon>Pseudomonadati</taxon>
        <taxon>Pseudomonadota</taxon>
        <taxon>Gammaproteobacteria</taxon>
        <taxon>Cellvibrionales</taxon>
        <taxon>Spongiibacteraceae</taxon>
        <taxon>Zhongshania</taxon>
    </lineage>
</organism>
<protein>
    <submittedName>
        <fullName evidence="10">Efflux RND transporter periplasmic adaptor subunit</fullName>
    </submittedName>
</protein>
<comment type="similarity">
    <text evidence="2">Belongs to the membrane fusion protein (MFP) (TC 8.A.1) family.</text>
</comment>
<evidence type="ECO:0000259" key="6">
    <source>
        <dbReference type="Pfam" id="PF25876"/>
    </source>
</evidence>
<name>A0ABS6VPK3_9GAMM</name>
<dbReference type="RefSeq" id="WP_219041903.1">
    <property type="nucleotide sequence ID" value="NZ_JAHWDQ010000001.1"/>
</dbReference>
<evidence type="ECO:0000256" key="4">
    <source>
        <dbReference type="SAM" id="MobiDB-lite"/>
    </source>
</evidence>
<dbReference type="Pfam" id="PF25917">
    <property type="entry name" value="BSH_RND"/>
    <property type="match status" value="1"/>
</dbReference>
<dbReference type="PANTHER" id="PTHR30158">
    <property type="entry name" value="ACRA/E-RELATED COMPONENT OF DRUG EFFLUX TRANSPORTER"/>
    <property type="match status" value="1"/>
</dbReference>
<evidence type="ECO:0000259" key="7">
    <source>
        <dbReference type="Pfam" id="PF25917"/>
    </source>
</evidence>
<dbReference type="InterPro" id="IPR058625">
    <property type="entry name" value="MdtA-like_BSH"/>
</dbReference>
<evidence type="ECO:0000313" key="10">
    <source>
        <dbReference type="EMBL" id="MBW2939656.1"/>
    </source>
</evidence>
<dbReference type="InterPro" id="IPR058624">
    <property type="entry name" value="MdtA-like_HH"/>
</dbReference>
<dbReference type="NCBIfam" id="TIGR01730">
    <property type="entry name" value="RND_mfp"/>
    <property type="match status" value="1"/>
</dbReference>
<evidence type="ECO:0000259" key="9">
    <source>
        <dbReference type="Pfam" id="PF25967"/>
    </source>
</evidence>
<keyword evidence="11" id="KW-1185">Reference proteome</keyword>
<dbReference type="InterPro" id="IPR058627">
    <property type="entry name" value="MdtA-like_C"/>
</dbReference>
<comment type="caution">
    <text evidence="10">The sequence shown here is derived from an EMBL/GenBank/DDBJ whole genome shotgun (WGS) entry which is preliminary data.</text>
</comment>
<dbReference type="Pfam" id="PF25944">
    <property type="entry name" value="Beta-barrel_RND"/>
    <property type="match status" value="1"/>
</dbReference>
<dbReference type="Pfam" id="PF25876">
    <property type="entry name" value="HH_MFP_RND"/>
    <property type="match status" value="1"/>
</dbReference>
<evidence type="ECO:0000256" key="5">
    <source>
        <dbReference type="SAM" id="SignalP"/>
    </source>
</evidence>
<proteinExistence type="inferred from homology"/>
<dbReference type="Proteomes" id="UP001166291">
    <property type="component" value="Unassembled WGS sequence"/>
</dbReference>
<keyword evidence="5" id="KW-0732">Signal</keyword>
<sequence length="409" mass="43735">MLSFSSRFTTILLSVFTLCLLVACSKESPAQQAHPPIQVNVLRAVEHSVPIGGLYPGRTVGSKEVQIRARVEGILLRRAYTEGQAVAAGQLLFEIDAAPFEVALNRVKAQLAQANASLSAAERRWQRAQELIKTNAISRRERDDTESDLDFAKAAVKLAEAEVQAAKINLDYTQVKAPIAGITSREAVSEGSLVGPENSLLTTITQLDPLWINVSLPDKLVLGIRQMIDRGEAAFEGKREVEILVGQGETYPYYGQVNFTESAIDRRTGTVQLRAIIPNPDGTLLPGQFLRVKLHGLISLNSIVLPARAILQGAQGTYVYKVGSDNQAEMLSVTLGMDAEDGVIIESGIEAGDLIVIDGVSRVQPGAVLSPNELEVPAADPIPSEAVVIDSSKPDSPRAGASAVAGEAE</sequence>
<evidence type="ECO:0000259" key="8">
    <source>
        <dbReference type="Pfam" id="PF25944"/>
    </source>
</evidence>
<evidence type="ECO:0000256" key="2">
    <source>
        <dbReference type="ARBA" id="ARBA00009477"/>
    </source>
</evidence>
<reference evidence="10" key="1">
    <citation type="submission" date="2021-07" db="EMBL/GenBank/DDBJ databases">
        <title>Zhongshania sp. CAU 1632 isolated from seawater.</title>
        <authorList>
            <person name="Kim W."/>
        </authorList>
    </citation>
    <scope>NUCLEOTIDE SEQUENCE</scope>
    <source>
        <strain evidence="10">CAU 1632</strain>
    </source>
</reference>
<dbReference type="Pfam" id="PF25967">
    <property type="entry name" value="RND-MFP_C"/>
    <property type="match status" value="1"/>
</dbReference>
<comment type="subcellular location">
    <subcellularLocation>
        <location evidence="1">Cell inner membrane</location>
        <topology evidence="1">Lipid-anchor</topology>
    </subcellularLocation>
</comment>
<dbReference type="InterPro" id="IPR006143">
    <property type="entry name" value="RND_pump_MFP"/>
</dbReference>
<dbReference type="InterPro" id="IPR058626">
    <property type="entry name" value="MdtA-like_b-barrel"/>
</dbReference>